<dbReference type="InterPro" id="IPR038063">
    <property type="entry name" value="Transpep_catalytic_dom"/>
</dbReference>
<accession>A0A1H9JLM7</accession>
<evidence type="ECO:0000256" key="3">
    <source>
        <dbReference type="ARBA" id="ARBA00022679"/>
    </source>
</evidence>
<organism evidence="9 10">
    <name type="scientific">Thalassovita taeanensis</name>
    <dbReference type="NCBI Taxonomy" id="657014"/>
    <lineage>
        <taxon>Bacteria</taxon>
        <taxon>Pseudomonadati</taxon>
        <taxon>Pseudomonadota</taxon>
        <taxon>Alphaproteobacteria</taxon>
        <taxon>Rhodobacterales</taxon>
        <taxon>Roseobacteraceae</taxon>
        <taxon>Thalassovita</taxon>
    </lineage>
</organism>
<evidence type="ECO:0000256" key="6">
    <source>
        <dbReference type="ARBA" id="ARBA00023316"/>
    </source>
</evidence>
<dbReference type="Proteomes" id="UP000198634">
    <property type="component" value="Unassembled WGS sequence"/>
</dbReference>
<protein>
    <submittedName>
        <fullName evidence="9">L,D-transpeptidase catalytic domain</fullName>
    </submittedName>
</protein>
<dbReference type="Gene3D" id="2.40.440.10">
    <property type="entry name" value="L,D-transpeptidase catalytic domain-like"/>
    <property type="match status" value="1"/>
</dbReference>
<dbReference type="SUPFAM" id="SSF141523">
    <property type="entry name" value="L,D-transpeptidase catalytic domain-like"/>
    <property type="match status" value="1"/>
</dbReference>
<evidence type="ECO:0000256" key="1">
    <source>
        <dbReference type="ARBA" id="ARBA00004752"/>
    </source>
</evidence>
<evidence type="ECO:0000313" key="9">
    <source>
        <dbReference type="EMBL" id="SEQ87638.1"/>
    </source>
</evidence>
<dbReference type="CDD" id="cd16913">
    <property type="entry name" value="YkuD_like"/>
    <property type="match status" value="1"/>
</dbReference>
<evidence type="ECO:0000259" key="8">
    <source>
        <dbReference type="PROSITE" id="PS52029"/>
    </source>
</evidence>
<sequence>MIGVMLLGLAGCASKFQRYSGPEVTRVVVFKQDRKMHLLSNESALKSYDIGLGFAPSGHKSVEGDGKTPEGQYRIDRRNPNSEFHLSIGISYPNTEDRARALAVGQRPGGDIFIHGRPRKNRKGGRDWTAGCIAVSNREIEEIYAMVRDGTPISIYP</sequence>
<name>A0A1H9JLM7_9RHOB</name>
<keyword evidence="4 7" id="KW-0133">Cell shape</keyword>
<reference evidence="9 10" key="1">
    <citation type="submission" date="2016-10" db="EMBL/GenBank/DDBJ databases">
        <authorList>
            <person name="de Groot N.N."/>
        </authorList>
    </citation>
    <scope>NUCLEOTIDE SEQUENCE [LARGE SCALE GENOMIC DNA]</scope>
    <source>
        <strain evidence="9 10">DSM 22007</strain>
    </source>
</reference>
<dbReference type="PANTHER" id="PTHR36699:SF1">
    <property type="entry name" value="L,D-TRANSPEPTIDASE YAFK-RELATED"/>
    <property type="match status" value="1"/>
</dbReference>
<feature type="active site" description="Nucleophile" evidence="7">
    <location>
        <position position="132"/>
    </location>
</feature>
<dbReference type="PROSITE" id="PS52029">
    <property type="entry name" value="LD_TPASE"/>
    <property type="match status" value="1"/>
</dbReference>
<evidence type="ECO:0000256" key="4">
    <source>
        <dbReference type="ARBA" id="ARBA00022960"/>
    </source>
</evidence>
<dbReference type="InterPro" id="IPR005490">
    <property type="entry name" value="LD_TPept_cat_dom"/>
</dbReference>
<keyword evidence="3" id="KW-0808">Transferase</keyword>
<comment type="similarity">
    <text evidence="2">Belongs to the YkuD family.</text>
</comment>
<dbReference type="AlphaFoldDB" id="A0A1H9JLM7"/>
<dbReference type="GO" id="GO:0008360">
    <property type="term" value="P:regulation of cell shape"/>
    <property type="evidence" value="ECO:0007669"/>
    <property type="project" value="UniProtKB-UniRule"/>
</dbReference>
<keyword evidence="10" id="KW-1185">Reference proteome</keyword>
<comment type="pathway">
    <text evidence="1 7">Cell wall biogenesis; peptidoglycan biosynthesis.</text>
</comment>
<dbReference type="GO" id="GO:0016740">
    <property type="term" value="F:transferase activity"/>
    <property type="evidence" value="ECO:0007669"/>
    <property type="project" value="UniProtKB-KW"/>
</dbReference>
<keyword evidence="6 7" id="KW-0961">Cell wall biogenesis/degradation</keyword>
<dbReference type="Pfam" id="PF03734">
    <property type="entry name" value="YkuD"/>
    <property type="match status" value="1"/>
</dbReference>
<evidence type="ECO:0000256" key="2">
    <source>
        <dbReference type="ARBA" id="ARBA00005992"/>
    </source>
</evidence>
<keyword evidence="5 7" id="KW-0573">Peptidoglycan synthesis</keyword>
<dbReference type="STRING" id="657014.SAMN04488092_11568"/>
<evidence type="ECO:0000256" key="7">
    <source>
        <dbReference type="PROSITE-ProRule" id="PRU01373"/>
    </source>
</evidence>
<dbReference type="GO" id="GO:0009252">
    <property type="term" value="P:peptidoglycan biosynthetic process"/>
    <property type="evidence" value="ECO:0007669"/>
    <property type="project" value="UniProtKB-UniPathway"/>
</dbReference>
<evidence type="ECO:0000313" key="10">
    <source>
        <dbReference type="Proteomes" id="UP000198634"/>
    </source>
</evidence>
<gene>
    <name evidence="9" type="ORF">SAMN04488092_11568</name>
</gene>
<feature type="active site" description="Proton donor/acceptor" evidence="7">
    <location>
        <position position="115"/>
    </location>
</feature>
<proteinExistence type="inferred from homology"/>
<dbReference type="GO" id="GO:0071555">
    <property type="term" value="P:cell wall organization"/>
    <property type="evidence" value="ECO:0007669"/>
    <property type="project" value="UniProtKB-UniRule"/>
</dbReference>
<feature type="domain" description="L,D-TPase catalytic" evidence="8">
    <location>
        <begin position="25"/>
        <end position="156"/>
    </location>
</feature>
<dbReference type="EMBL" id="FOEP01000015">
    <property type="protein sequence ID" value="SEQ87638.1"/>
    <property type="molecule type" value="Genomic_DNA"/>
</dbReference>
<dbReference type="UniPathway" id="UPA00219"/>
<dbReference type="GO" id="GO:0004180">
    <property type="term" value="F:carboxypeptidase activity"/>
    <property type="evidence" value="ECO:0007669"/>
    <property type="project" value="UniProtKB-ARBA"/>
</dbReference>
<evidence type="ECO:0000256" key="5">
    <source>
        <dbReference type="ARBA" id="ARBA00022984"/>
    </source>
</evidence>
<dbReference type="PANTHER" id="PTHR36699">
    <property type="entry name" value="LD-TRANSPEPTIDASE"/>
    <property type="match status" value="1"/>
</dbReference>